<name>A0A4P6UL39_9BURK</name>
<evidence type="ECO:0000256" key="1">
    <source>
        <dbReference type="SAM" id="MobiDB-lite"/>
    </source>
</evidence>
<proteinExistence type="predicted"/>
<dbReference type="KEGG" id="hgr:DW355_11065"/>
<dbReference type="Proteomes" id="UP000292939">
    <property type="component" value="Chromosome"/>
</dbReference>
<evidence type="ECO:0000313" key="2">
    <source>
        <dbReference type="EMBL" id="QBK05224.1"/>
    </source>
</evidence>
<dbReference type="AlphaFoldDB" id="A0A4P6UL39"/>
<dbReference type="EMBL" id="CP031395">
    <property type="protein sequence ID" value="QBK05224.1"/>
    <property type="molecule type" value="Genomic_DNA"/>
</dbReference>
<accession>A0A4P6UL39</accession>
<gene>
    <name evidence="2" type="ORF">DW355_11065</name>
</gene>
<organism evidence="2 3">
    <name type="scientific">Hylemonella gracilis</name>
    <dbReference type="NCBI Taxonomy" id="80880"/>
    <lineage>
        <taxon>Bacteria</taxon>
        <taxon>Pseudomonadati</taxon>
        <taxon>Pseudomonadota</taxon>
        <taxon>Betaproteobacteria</taxon>
        <taxon>Burkholderiales</taxon>
        <taxon>Comamonadaceae</taxon>
        <taxon>Hylemonella</taxon>
    </lineage>
</organism>
<feature type="region of interest" description="Disordered" evidence="1">
    <location>
        <begin position="35"/>
        <end position="57"/>
    </location>
</feature>
<evidence type="ECO:0000313" key="3">
    <source>
        <dbReference type="Proteomes" id="UP000292939"/>
    </source>
</evidence>
<dbReference type="RefSeq" id="WP_131280126.1">
    <property type="nucleotide sequence ID" value="NZ_CP031395.1"/>
</dbReference>
<protein>
    <submittedName>
        <fullName evidence="2">Uncharacterized protein</fullName>
    </submittedName>
</protein>
<sequence>MVDRASPDLFDDDTLPSTTQQVLRLALPSGLEHFDELRGRTPNAPATPAPTPNTSPSHAAVLLGGSAVQPTVTAAGVKPPWLPRTW</sequence>
<reference evidence="2 3" key="1">
    <citation type="submission" date="2018-07" db="EMBL/GenBank/DDBJ databases">
        <title>Exploring interactions and the metabolic potential of the ultra-small soil bacteria Hylemonella gracilis.</title>
        <authorList>
            <person name="Tyc O."/>
            <person name="Kulkarni P."/>
            <person name="Gawehns F."/>
            <person name="Hundscheid M."/>
            <person name="Zweers H."/>
            <person name="Garbeva P."/>
        </authorList>
    </citation>
    <scope>NUCLEOTIDE SEQUENCE [LARGE SCALE GENOMIC DNA]</scope>
    <source>
        <strain evidence="2 3">NS1</strain>
    </source>
</reference>